<dbReference type="AlphaFoldDB" id="A0ABD0RCD9"/>
<feature type="non-terminal residue" evidence="2">
    <location>
        <position position="68"/>
    </location>
</feature>
<evidence type="ECO:0000256" key="1">
    <source>
        <dbReference type="SAM" id="MobiDB-lite"/>
    </source>
</evidence>
<accession>A0ABD0RCD9</accession>
<feature type="non-terminal residue" evidence="2">
    <location>
        <position position="1"/>
    </location>
</feature>
<comment type="caution">
    <text evidence="2">The sequence shown here is derived from an EMBL/GenBank/DDBJ whole genome shotgun (WGS) entry which is preliminary data.</text>
</comment>
<name>A0ABD0RCD9_CIRMR</name>
<dbReference type="Proteomes" id="UP001529510">
    <property type="component" value="Unassembled WGS sequence"/>
</dbReference>
<gene>
    <name evidence="2" type="ORF">M9458_009590</name>
</gene>
<feature type="region of interest" description="Disordered" evidence="1">
    <location>
        <begin position="1"/>
        <end position="68"/>
    </location>
</feature>
<organism evidence="2 3">
    <name type="scientific">Cirrhinus mrigala</name>
    <name type="common">Mrigala</name>
    <dbReference type="NCBI Taxonomy" id="683832"/>
    <lineage>
        <taxon>Eukaryota</taxon>
        <taxon>Metazoa</taxon>
        <taxon>Chordata</taxon>
        <taxon>Craniata</taxon>
        <taxon>Vertebrata</taxon>
        <taxon>Euteleostomi</taxon>
        <taxon>Actinopterygii</taxon>
        <taxon>Neopterygii</taxon>
        <taxon>Teleostei</taxon>
        <taxon>Ostariophysi</taxon>
        <taxon>Cypriniformes</taxon>
        <taxon>Cyprinidae</taxon>
        <taxon>Labeoninae</taxon>
        <taxon>Labeonini</taxon>
        <taxon>Cirrhinus</taxon>
    </lineage>
</organism>
<feature type="compositionally biased region" description="Low complexity" evidence="1">
    <location>
        <begin position="33"/>
        <end position="42"/>
    </location>
</feature>
<feature type="compositionally biased region" description="Basic and acidic residues" evidence="1">
    <location>
        <begin position="9"/>
        <end position="23"/>
    </location>
</feature>
<dbReference type="EMBL" id="JAMKFB020000004">
    <property type="protein sequence ID" value="KAL0196018.1"/>
    <property type="molecule type" value="Genomic_DNA"/>
</dbReference>
<keyword evidence="3" id="KW-1185">Reference proteome</keyword>
<evidence type="ECO:0000313" key="3">
    <source>
        <dbReference type="Proteomes" id="UP001529510"/>
    </source>
</evidence>
<reference evidence="2 3" key="1">
    <citation type="submission" date="2024-05" db="EMBL/GenBank/DDBJ databases">
        <title>Genome sequencing and assembly of Indian major carp, Cirrhinus mrigala (Hamilton, 1822).</title>
        <authorList>
            <person name="Mohindra V."/>
            <person name="Chowdhury L.M."/>
            <person name="Lal K."/>
            <person name="Jena J.K."/>
        </authorList>
    </citation>
    <scope>NUCLEOTIDE SEQUENCE [LARGE SCALE GENOMIC DNA]</scope>
    <source>
        <strain evidence="2">CM1030</strain>
        <tissue evidence="2">Blood</tissue>
    </source>
</reference>
<evidence type="ECO:0000313" key="2">
    <source>
        <dbReference type="EMBL" id="KAL0196018.1"/>
    </source>
</evidence>
<sequence>QDENASPRSWKEEFLAMKEREPPDSWEMEFSDPPVSSQSPVQKPWKGAAGLIPKTANVAKRPTVDPKE</sequence>
<protein>
    <submittedName>
        <fullName evidence="2">Uncharacterized protein</fullName>
    </submittedName>
</protein>
<proteinExistence type="predicted"/>